<protein>
    <submittedName>
        <fullName evidence="1">Uncharacterized protein</fullName>
    </submittedName>
</protein>
<sequence length="288" mass="32415">MNGRLFWVALLFISGSWIVNTLYAQSKQLQEPIFLEHAIDTVVYEGSTLTFYYLTNTNDTSVVSSINLNGMRGYALENESAEPIQTFPHHSLRQVHIQMDPFDIETNLDEPLTSDTAVVLFDDGKMLTPSIGEVTLRPNRLVNHVLTPLGGSGGNDWSMNWYEAEEDLTIESISIDVNESFQKYITVKIDSATVTNQHGASSMKSDQDMPGIHLDELELPIEMNKGDNLYIYWAISPRFFGSIQSSLTLSGTTASGISFTEDSPLYSQPLYLEKKDVREIIQRWEEAN</sequence>
<dbReference type="RefSeq" id="WP_115359781.1">
    <property type="nucleotide sequence ID" value="NZ_CP038012.1"/>
</dbReference>
<evidence type="ECO:0000313" key="1">
    <source>
        <dbReference type="EMBL" id="SUI98801.1"/>
    </source>
</evidence>
<organism evidence="1 2">
    <name type="scientific">Sporosarcina pasteurii</name>
    <name type="common">Bacillus pasteurii</name>
    <dbReference type="NCBI Taxonomy" id="1474"/>
    <lineage>
        <taxon>Bacteria</taxon>
        <taxon>Bacillati</taxon>
        <taxon>Bacillota</taxon>
        <taxon>Bacilli</taxon>
        <taxon>Bacillales</taxon>
        <taxon>Caryophanaceae</taxon>
        <taxon>Sporosarcina</taxon>
    </lineage>
</organism>
<name>A0A380BBY3_SPOPA</name>
<proteinExistence type="predicted"/>
<dbReference type="OrthoDB" id="1905191at2"/>
<gene>
    <name evidence="1" type="ORF">NCTC4822_00257</name>
</gene>
<keyword evidence="2" id="KW-1185">Reference proteome</keyword>
<evidence type="ECO:0000313" key="2">
    <source>
        <dbReference type="Proteomes" id="UP000254519"/>
    </source>
</evidence>
<reference evidence="1 2" key="1">
    <citation type="submission" date="2018-06" db="EMBL/GenBank/DDBJ databases">
        <authorList>
            <consortium name="Pathogen Informatics"/>
            <person name="Doyle S."/>
        </authorList>
    </citation>
    <scope>NUCLEOTIDE SEQUENCE [LARGE SCALE GENOMIC DNA]</scope>
    <source>
        <strain evidence="2">ATCC 11859 / DSM 33 / NCIB 8841 / NCTC 4822</strain>
    </source>
</reference>
<dbReference type="Proteomes" id="UP000254519">
    <property type="component" value="Unassembled WGS sequence"/>
</dbReference>
<dbReference type="AlphaFoldDB" id="A0A380BBY3"/>
<dbReference type="EMBL" id="UGYZ01000002">
    <property type="protein sequence ID" value="SUI98801.1"/>
    <property type="molecule type" value="Genomic_DNA"/>
</dbReference>
<accession>A0A380BBY3</accession>